<keyword evidence="7 12" id="KW-0862">Zinc</keyword>
<evidence type="ECO:0000259" key="14">
    <source>
        <dbReference type="PROSITE" id="PS51194"/>
    </source>
</evidence>
<comment type="similarity">
    <text evidence="12">Belongs to the helicase family. PriA subfamily.</text>
</comment>
<keyword evidence="6 12" id="KW-0347">Helicase</keyword>
<keyword evidence="5 12" id="KW-0378">Hydrolase</keyword>
<evidence type="ECO:0000256" key="8">
    <source>
        <dbReference type="ARBA" id="ARBA00022840"/>
    </source>
</evidence>
<evidence type="ECO:0000256" key="12">
    <source>
        <dbReference type="HAMAP-Rule" id="MF_00983"/>
    </source>
</evidence>
<keyword evidence="1 12" id="KW-0639">Primosome</keyword>
<evidence type="ECO:0000256" key="6">
    <source>
        <dbReference type="ARBA" id="ARBA00022806"/>
    </source>
</evidence>
<feature type="binding site" evidence="12">
    <location>
        <position position="443"/>
    </location>
    <ligand>
        <name>Zn(2+)</name>
        <dbReference type="ChEBI" id="CHEBI:29105"/>
        <label>1</label>
    </ligand>
</feature>
<dbReference type="Proteomes" id="UP000010802">
    <property type="component" value="Chromosome"/>
</dbReference>
<evidence type="ECO:0000256" key="10">
    <source>
        <dbReference type="ARBA" id="ARBA00023235"/>
    </source>
</evidence>
<feature type="binding site" evidence="12">
    <location>
        <position position="483"/>
    </location>
    <ligand>
        <name>Zn(2+)</name>
        <dbReference type="ChEBI" id="CHEBI:29105"/>
        <label>1</label>
    </ligand>
</feature>
<dbReference type="KEGG" id="tae:TepiRe1_1581"/>
<reference evidence="16" key="1">
    <citation type="journal article" date="2013" name="Genome Announc.">
        <title>First genome sequence of a syntrophic acetate-oxidizing bacterium, Tepidanaerobacter acetatoxydans strain Re1.</title>
        <authorList>
            <person name="Manzoor S."/>
            <person name="Bongcam-Rudloff E."/>
            <person name="Schnurer A."/>
            <person name="Muller B."/>
        </authorList>
    </citation>
    <scope>NUCLEOTIDE SEQUENCE [LARGE SCALE GENOMIC DNA]</scope>
    <source>
        <strain evidence="16">Re1</strain>
    </source>
</reference>
<dbReference type="EC" id="5.6.2.4" evidence="12"/>
<dbReference type="Gene3D" id="1.10.10.10">
    <property type="entry name" value="Winged helix-like DNA-binding domain superfamily/Winged helix DNA-binding domain"/>
    <property type="match status" value="1"/>
</dbReference>
<dbReference type="GO" id="GO:0006310">
    <property type="term" value="P:DNA recombination"/>
    <property type="evidence" value="ECO:0007669"/>
    <property type="project" value="InterPro"/>
</dbReference>
<dbReference type="GO" id="GO:0003677">
    <property type="term" value="F:DNA binding"/>
    <property type="evidence" value="ECO:0007669"/>
    <property type="project" value="UniProtKB-UniRule"/>
</dbReference>
<dbReference type="GO" id="GO:0006270">
    <property type="term" value="P:DNA replication initiation"/>
    <property type="evidence" value="ECO:0007669"/>
    <property type="project" value="TreeGrafter"/>
</dbReference>
<keyword evidence="2 12" id="KW-0235">DNA replication</keyword>
<evidence type="ECO:0000256" key="9">
    <source>
        <dbReference type="ARBA" id="ARBA00023125"/>
    </source>
</evidence>
<dbReference type="InterPro" id="IPR014001">
    <property type="entry name" value="Helicase_ATP-bd"/>
</dbReference>
<dbReference type="GO" id="GO:1990077">
    <property type="term" value="C:primosome complex"/>
    <property type="evidence" value="ECO:0007669"/>
    <property type="project" value="UniProtKB-UniRule"/>
</dbReference>
<name>F4LVM9_TEPAE</name>
<dbReference type="GO" id="GO:0016887">
    <property type="term" value="F:ATP hydrolysis activity"/>
    <property type="evidence" value="ECO:0007669"/>
    <property type="project" value="RHEA"/>
</dbReference>
<feature type="binding site" evidence="12">
    <location>
        <position position="467"/>
    </location>
    <ligand>
        <name>Zn(2+)</name>
        <dbReference type="ChEBI" id="CHEBI:29105"/>
        <label>2</label>
    </ligand>
</feature>
<dbReference type="GO" id="GO:0008270">
    <property type="term" value="F:zinc ion binding"/>
    <property type="evidence" value="ECO:0007669"/>
    <property type="project" value="UniProtKB-UniRule"/>
</dbReference>
<dbReference type="InterPro" id="IPR036390">
    <property type="entry name" value="WH_DNA-bd_sf"/>
</dbReference>
<dbReference type="Pfam" id="PF04851">
    <property type="entry name" value="ResIII"/>
    <property type="match status" value="1"/>
</dbReference>
<feature type="binding site" evidence="12">
    <location>
        <position position="452"/>
    </location>
    <ligand>
        <name>Zn(2+)</name>
        <dbReference type="ChEBI" id="CHEBI:29105"/>
        <label>2</label>
    </ligand>
</feature>
<dbReference type="PROSITE" id="PS51194">
    <property type="entry name" value="HELICASE_CTER"/>
    <property type="match status" value="1"/>
</dbReference>
<dbReference type="PANTHER" id="PTHR30580:SF0">
    <property type="entry name" value="PRIMOSOMAL PROTEIN N"/>
    <property type="match status" value="1"/>
</dbReference>
<dbReference type="KEGG" id="tep:TepRe1_1469"/>
<dbReference type="InterPro" id="IPR041236">
    <property type="entry name" value="PriA_C"/>
</dbReference>
<dbReference type="SUPFAM" id="SSF46785">
    <property type="entry name" value="Winged helix' DNA-binding domain"/>
    <property type="match status" value="1"/>
</dbReference>
<dbReference type="PROSITE" id="PS51192">
    <property type="entry name" value="HELICASE_ATP_BIND_1"/>
    <property type="match status" value="1"/>
</dbReference>
<dbReference type="InterPro" id="IPR041222">
    <property type="entry name" value="PriA_3primeBD"/>
</dbReference>
<evidence type="ECO:0000313" key="16">
    <source>
        <dbReference type="Proteomes" id="UP000010802"/>
    </source>
</evidence>
<evidence type="ECO:0000256" key="3">
    <source>
        <dbReference type="ARBA" id="ARBA00022723"/>
    </source>
</evidence>
<dbReference type="NCBIfam" id="TIGR00595">
    <property type="entry name" value="priA"/>
    <property type="match status" value="1"/>
</dbReference>
<keyword evidence="3 12" id="KW-0479">Metal-binding</keyword>
<dbReference type="GO" id="GO:0005524">
    <property type="term" value="F:ATP binding"/>
    <property type="evidence" value="ECO:0007669"/>
    <property type="project" value="UniProtKB-UniRule"/>
</dbReference>
<dbReference type="InterPro" id="IPR027417">
    <property type="entry name" value="P-loop_NTPase"/>
</dbReference>
<feature type="binding site" evidence="12">
    <location>
        <position position="480"/>
    </location>
    <ligand>
        <name>Zn(2+)</name>
        <dbReference type="ChEBI" id="CHEBI:29105"/>
        <label>1</label>
    </ligand>
</feature>
<evidence type="ECO:0000313" key="15">
    <source>
        <dbReference type="EMBL" id="CDI40748.1"/>
    </source>
</evidence>
<dbReference type="Pfam" id="PF17764">
    <property type="entry name" value="PriA_3primeBD"/>
    <property type="match status" value="1"/>
</dbReference>
<dbReference type="FunFam" id="3.40.50.300:FF:000489">
    <property type="entry name" value="Primosome assembly protein PriA"/>
    <property type="match status" value="1"/>
</dbReference>
<dbReference type="InterPro" id="IPR042115">
    <property type="entry name" value="PriA_3primeBD_sf"/>
</dbReference>
<dbReference type="HAMAP" id="MF_00983">
    <property type="entry name" value="PriA"/>
    <property type="match status" value="1"/>
</dbReference>
<dbReference type="Pfam" id="PF00271">
    <property type="entry name" value="Helicase_C"/>
    <property type="match status" value="1"/>
</dbReference>
<gene>
    <name evidence="12" type="primary">priA</name>
    <name evidence="15" type="ordered locus">TEPIRE1_1581</name>
</gene>
<dbReference type="InterPro" id="IPR005259">
    <property type="entry name" value="PriA"/>
</dbReference>
<sequence>MIKTCLVAVDVRHPKAKREYTYLVPEDIASSINIGDLVCVPFNNIKVTGVVTELFDFIEKTTDYELKAVISKEAISLPMELVDLSKLLAEYYGTPIVDFLKLMLPPKVSSKTESVYSVCSTDKVISSRAFNQKRVLEYLKNVETATVHDISENLKMPIASVRSALTALTEKGVIKRDYRVVRRRPMVITTNNICEHINLTIEQQNALTTIIKNFNDSKRTTLIYGVTGSGKTEVYIRAIENVLKAGKKVIMLVPEISLTPQMLSIFRSRFPGKTAVLHSKLSQGERFDEWQRIYSGEALVVLGARSAIFAPIKDLGMIIIDEEHESSYKNGEHPYYDARTVAEFRAKKQNASLVLGSATPSVESFYKAAKQEYSLAKLTKRVSGRSLPKLEIIDMREELKSGNRHIFSRKLLSGMKETLEKHKQIILFLNRRGHSTFVICRDCGFVLKCKYCDIALTYHFEDKSGKCHYCGYSIKAPDICPKCKSRNIRYFGAGTEKVEQEVKRFFPKCRTIRIDSDSTSRKGSLEKMLLNFKRGGAQILIGTQTVAKGLNFPDVALVGIISADTALNMPDFRSGERTFQLITQVAGRSGRGDTPGMVYVQTYTPESFAIRAACNFDISGFYQEELKIRREALYPPFCHMLNIVFKSRYEDLIKKEAEEVRQILYQKYNNDIEIYGPVPAPRSKIKDNYRYNILLKSKQIQTLVNICNHMQILNNNRKVDMSWDMEPLDLL</sequence>
<dbReference type="Gene3D" id="3.40.50.300">
    <property type="entry name" value="P-loop containing nucleotide triphosphate hydrolases"/>
    <property type="match status" value="2"/>
</dbReference>
<dbReference type="CDD" id="cd17929">
    <property type="entry name" value="DEXHc_priA"/>
    <property type="match status" value="1"/>
</dbReference>
<dbReference type="AlphaFoldDB" id="F4LVM9"/>
<dbReference type="STRING" id="1209989.TepRe1_1469"/>
<feature type="binding site" evidence="12">
    <location>
        <position position="470"/>
    </location>
    <ligand>
        <name>Zn(2+)</name>
        <dbReference type="ChEBI" id="CHEBI:29105"/>
        <label>2</label>
    </ligand>
</feature>
<dbReference type="InterPro" id="IPR006935">
    <property type="entry name" value="Helicase/UvrB_N"/>
</dbReference>
<evidence type="ECO:0000256" key="2">
    <source>
        <dbReference type="ARBA" id="ARBA00022705"/>
    </source>
</evidence>
<comment type="catalytic activity">
    <reaction evidence="11 12">
        <text>ATP + H2O = ADP + phosphate + H(+)</text>
        <dbReference type="Rhea" id="RHEA:13065"/>
        <dbReference type="ChEBI" id="CHEBI:15377"/>
        <dbReference type="ChEBI" id="CHEBI:15378"/>
        <dbReference type="ChEBI" id="CHEBI:30616"/>
        <dbReference type="ChEBI" id="CHEBI:43474"/>
        <dbReference type="ChEBI" id="CHEBI:456216"/>
        <dbReference type="EC" id="5.6.2.4"/>
    </reaction>
</comment>
<dbReference type="Pfam" id="PF18319">
    <property type="entry name" value="Zn_ribbon_PriA"/>
    <property type="match status" value="1"/>
</dbReference>
<dbReference type="InterPro" id="IPR040498">
    <property type="entry name" value="PriA_CRR"/>
</dbReference>
<dbReference type="OrthoDB" id="9759544at2"/>
<dbReference type="GO" id="GO:0006302">
    <property type="term" value="P:double-strand break repair"/>
    <property type="evidence" value="ECO:0007669"/>
    <property type="project" value="InterPro"/>
</dbReference>
<keyword evidence="16" id="KW-1185">Reference proteome</keyword>
<comment type="function">
    <text evidence="12">Initiates the restart of stalled replication forks, which reloads the replicative helicase on sites other than the origin of replication. Recognizes and binds to abandoned replication forks and remodels them to uncover a helicase loading site. Promotes assembly of the primosome at these replication forks.</text>
</comment>
<feature type="domain" description="Helicase C-terminal" evidence="14">
    <location>
        <begin position="475"/>
        <end position="629"/>
    </location>
</feature>
<dbReference type="GO" id="GO:0006269">
    <property type="term" value="P:DNA replication, synthesis of primer"/>
    <property type="evidence" value="ECO:0007669"/>
    <property type="project" value="UniProtKB-KW"/>
</dbReference>
<dbReference type="Gene3D" id="3.40.1440.60">
    <property type="entry name" value="PriA, 3(prime) DNA-binding domain"/>
    <property type="match status" value="1"/>
</dbReference>
<dbReference type="SMART" id="SM00487">
    <property type="entry name" value="DEXDc"/>
    <property type="match status" value="1"/>
</dbReference>
<keyword evidence="4 12" id="KW-0547">Nucleotide-binding</keyword>
<accession>F4LVM9</accession>
<dbReference type="eggNOG" id="COG1198">
    <property type="taxonomic scope" value="Bacteria"/>
</dbReference>
<comment type="subunit">
    <text evidence="12">Component of the replication restart primosome.</text>
</comment>
<dbReference type="InterPro" id="IPR001650">
    <property type="entry name" value="Helicase_C-like"/>
</dbReference>
<dbReference type="HOGENOM" id="CLU_013353_3_1_9"/>
<dbReference type="EMBL" id="HF563609">
    <property type="protein sequence ID" value="CDI40748.1"/>
    <property type="molecule type" value="Genomic_DNA"/>
</dbReference>
<protein>
    <recommendedName>
        <fullName evidence="12">Replication restart protein PriA</fullName>
    </recommendedName>
    <alternativeName>
        <fullName evidence="12">ATP-dependent DNA helicase PriA</fullName>
        <ecNumber evidence="12">5.6.2.4</ecNumber>
    </alternativeName>
    <alternativeName>
        <fullName evidence="12">DNA 3'-5' helicase PriA</fullName>
    </alternativeName>
</protein>
<dbReference type="RefSeq" id="WP_013778538.1">
    <property type="nucleotide sequence ID" value="NC_015519.1"/>
</dbReference>
<evidence type="ECO:0000256" key="7">
    <source>
        <dbReference type="ARBA" id="ARBA00022833"/>
    </source>
</evidence>
<evidence type="ECO:0000256" key="1">
    <source>
        <dbReference type="ARBA" id="ARBA00022515"/>
    </source>
</evidence>
<keyword evidence="10 12" id="KW-0413">Isomerase</keyword>
<proteinExistence type="inferred from homology"/>
<feature type="binding site" evidence="12">
    <location>
        <position position="449"/>
    </location>
    <ligand>
        <name>Zn(2+)</name>
        <dbReference type="ChEBI" id="CHEBI:29105"/>
        <label>2</label>
    </ligand>
</feature>
<dbReference type="PANTHER" id="PTHR30580">
    <property type="entry name" value="PRIMOSOMAL PROTEIN N"/>
    <property type="match status" value="1"/>
</dbReference>
<organism evidence="15 16">
    <name type="scientific">Tepidanaerobacter acetatoxydans (strain DSM 21804 / JCM 16047 / Re1)</name>
    <dbReference type="NCBI Taxonomy" id="1209989"/>
    <lineage>
        <taxon>Bacteria</taxon>
        <taxon>Bacillati</taxon>
        <taxon>Bacillota</taxon>
        <taxon>Clostridia</taxon>
        <taxon>Thermosediminibacterales</taxon>
        <taxon>Tepidanaerobacteraceae</taxon>
        <taxon>Tepidanaerobacter</taxon>
    </lineage>
</organism>
<dbReference type="SMART" id="SM00490">
    <property type="entry name" value="HELICc"/>
    <property type="match status" value="1"/>
</dbReference>
<dbReference type="Pfam" id="PF18074">
    <property type="entry name" value="PriA_C"/>
    <property type="match status" value="1"/>
</dbReference>
<feature type="binding site" evidence="12">
    <location>
        <position position="440"/>
    </location>
    <ligand>
        <name>Zn(2+)</name>
        <dbReference type="ChEBI" id="CHEBI:29105"/>
        <label>1</label>
    </ligand>
</feature>
<comment type="catalytic activity">
    <reaction evidence="12">
        <text>Couples ATP hydrolysis with the unwinding of duplex DNA by translocating in the 3'-5' direction.</text>
        <dbReference type="EC" id="5.6.2.4"/>
    </reaction>
</comment>
<dbReference type="CDD" id="cd18804">
    <property type="entry name" value="SF2_C_priA"/>
    <property type="match status" value="1"/>
</dbReference>
<evidence type="ECO:0000256" key="5">
    <source>
        <dbReference type="ARBA" id="ARBA00022801"/>
    </source>
</evidence>
<dbReference type="InterPro" id="IPR036388">
    <property type="entry name" value="WH-like_DNA-bd_sf"/>
</dbReference>
<keyword evidence="9 12" id="KW-0238">DNA-binding</keyword>
<dbReference type="SUPFAM" id="SSF52540">
    <property type="entry name" value="P-loop containing nucleoside triphosphate hydrolases"/>
    <property type="match status" value="2"/>
</dbReference>
<evidence type="ECO:0000259" key="13">
    <source>
        <dbReference type="PROSITE" id="PS51192"/>
    </source>
</evidence>
<comment type="cofactor">
    <cofactor evidence="12">
        <name>Zn(2+)</name>
        <dbReference type="ChEBI" id="CHEBI:29105"/>
    </cofactor>
    <text evidence="12">Binds 2 zinc ions per subunit.</text>
</comment>
<keyword evidence="8 12" id="KW-0067">ATP-binding</keyword>
<feature type="domain" description="Helicase ATP-binding" evidence="13">
    <location>
        <begin position="212"/>
        <end position="378"/>
    </location>
</feature>
<dbReference type="GO" id="GO:0043138">
    <property type="term" value="F:3'-5' DNA helicase activity"/>
    <property type="evidence" value="ECO:0007669"/>
    <property type="project" value="UniProtKB-EC"/>
</dbReference>
<evidence type="ECO:0000256" key="4">
    <source>
        <dbReference type="ARBA" id="ARBA00022741"/>
    </source>
</evidence>
<evidence type="ECO:0000256" key="11">
    <source>
        <dbReference type="ARBA" id="ARBA00048988"/>
    </source>
</evidence>